<dbReference type="Pfam" id="PF01467">
    <property type="entry name" value="CTP_transf_like"/>
    <property type="match status" value="1"/>
</dbReference>
<evidence type="ECO:0000313" key="4">
    <source>
        <dbReference type="EMBL" id="MBS3650426.1"/>
    </source>
</evidence>
<keyword evidence="2 4" id="KW-0548">Nucleotidyltransferase</keyword>
<dbReference type="EMBL" id="JAGWCR010000009">
    <property type="protein sequence ID" value="MBS3650426.1"/>
    <property type="molecule type" value="Genomic_DNA"/>
</dbReference>
<keyword evidence="1" id="KW-0808">Transferase</keyword>
<accession>A0A942E3R8</accession>
<dbReference type="PANTHER" id="PTHR43793">
    <property type="entry name" value="FAD SYNTHASE"/>
    <property type="match status" value="1"/>
</dbReference>
<dbReference type="NCBIfam" id="TIGR00125">
    <property type="entry name" value="cyt_tran_rel"/>
    <property type="match status" value="1"/>
</dbReference>
<dbReference type="InterPro" id="IPR004821">
    <property type="entry name" value="Cyt_trans-like"/>
</dbReference>
<dbReference type="Proteomes" id="UP000680348">
    <property type="component" value="Unassembled WGS sequence"/>
</dbReference>
<dbReference type="InterPro" id="IPR050385">
    <property type="entry name" value="Archaeal_FAD_synthase"/>
</dbReference>
<feature type="domain" description="Cytidyltransferase-like" evidence="3">
    <location>
        <begin position="5"/>
        <end position="122"/>
    </location>
</feature>
<evidence type="ECO:0000256" key="1">
    <source>
        <dbReference type="ARBA" id="ARBA00022679"/>
    </source>
</evidence>
<comment type="caution">
    <text evidence="4">The sequence shown here is derived from an EMBL/GenBank/DDBJ whole genome shotgun (WGS) entry which is preliminary data.</text>
</comment>
<dbReference type="Gene3D" id="3.40.50.620">
    <property type="entry name" value="HUPs"/>
    <property type="match status" value="1"/>
</dbReference>
<protein>
    <submittedName>
        <fullName evidence="4">Adenylyltransferase/cytidyltransferase family protein</fullName>
    </submittedName>
</protein>
<organism evidence="4 5">
    <name type="scientific">Pseudaminobacter soli</name>
    <name type="common">ex Zhang et al. 2022</name>
    <dbReference type="NCBI Taxonomy" id="2831468"/>
    <lineage>
        <taxon>Bacteria</taxon>
        <taxon>Pseudomonadati</taxon>
        <taxon>Pseudomonadota</taxon>
        <taxon>Alphaproteobacteria</taxon>
        <taxon>Hyphomicrobiales</taxon>
        <taxon>Phyllobacteriaceae</taxon>
        <taxon>Pseudaminobacter</taxon>
    </lineage>
</organism>
<proteinExistence type="predicted"/>
<dbReference type="InterPro" id="IPR014729">
    <property type="entry name" value="Rossmann-like_a/b/a_fold"/>
</dbReference>
<dbReference type="SUPFAM" id="SSF52374">
    <property type="entry name" value="Nucleotidylyl transferase"/>
    <property type="match status" value="1"/>
</dbReference>
<reference evidence="4" key="1">
    <citation type="submission" date="2021-04" db="EMBL/GenBank/DDBJ databases">
        <title>Pseudaminobacter soli sp. nov., isolated from paddy soil contaminated by heavy metals.</title>
        <authorList>
            <person name="Zhang K."/>
        </authorList>
    </citation>
    <scope>NUCLEOTIDE SEQUENCE</scope>
    <source>
        <strain evidence="4">19-2017</strain>
    </source>
</reference>
<dbReference type="AlphaFoldDB" id="A0A942E3R8"/>
<gene>
    <name evidence="4" type="ORF">KEU06_17565</name>
</gene>
<evidence type="ECO:0000256" key="2">
    <source>
        <dbReference type="ARBA" id="ARBA00022695"/>
    </source>
</evidence>
<name>A0A942E3R8_9HYPH</name>
<evidence type="ECO:0000259" key="3">
    <source>
        <dbReference type="Pfam" id="PF01467"/>
    </source>
</evidence>
<keyword evidence="5" id="KW-1185">Reference proteome</keyword>
<sequence length="133" mass="15034">MKRVITFGTFDVLHVGHVRMLQRARALGGHLTVGVSTDALNFSKKQKKPVYSQFDRMEIVKAIAGVDEVFLEHSLEEKGEYIKKYKADILVMGNDWEGRFDHWGHLCQVVYLPRTEGISTTELLAEIRASASA</sequence>
<dbReference type="RefSeq" id="WP_188255982.1">
    <property type="nucleotide sequence ID" value="NZ_JABVCF010000009.1"/>
</dbReference>
<dbReference type="GO" id="GO:0016779">
    <property type="term" value="F:nucleotidyltransferase activity"/>
    <property type="evidence" value="ECO:0007669"/>
    <property type="project" value="UniProtKB-KW"/>
</dbReference>
<evidence type="ECO:0000313" key="5">
    <source>
        <dbReference type="Proteomes" id="UP000680348"/>
    </source>
</evidence>
<dbReference type="PANTHER" id="PTHR43793:SF1">
    <property type="entry name" value="FAD SYNTHASE"/>
    <property type="match status" value="1"/>
</dbReference>